<accession>A0ABY9V8Q2</accession>
<evidence type="ECO:0000313" key="3">
    <source>
        <dbReference type="Proteomes" id="UP001305606"/>
    </source>
</evidence>
<reference evidence="2 3" key="1">
    <citation type="submission" date="2023-02" db="EMBL/GenBank/DDBJ databases">
        <title>Streptomyces sp. SCA4-21 with antifungal activity against Fusarium oxysporum f. sp. cubense, Streptomyces sp. SCA2-17 with antifungal activity against Fusarium oxysporum f. sp. cubense.</title>
        <authorList>
            <person name="Qi D."/>
        </authorList>
    </citation>
    <scope>NUCLEOTIDE SEQUENCE [LARGE SCALE GENOMIC DNA]</scope>
    <source>
        <strain evidence="2 3">SCA4-21</strain>
    </source>
</reference>
<evidence type="ECO:0000256" key="1">
    <source>
        <dbReference type="SAM" id="MobiDB-lite"/>
    </source>
</evidence>
<feature type="compositionally biased region" description="Polar residues" evidence="1">
    <location>
        <begin position="50"/>
        <end position="73"/>
    </location>
</feature>
<keyword evidence="3" id="KW-1185">Reference proteome</keyword>
<name>A0ABY9V8Q2_9ACTN</name>
<organism evidence="2 3">
    <name type="scientific">Streptomyces luomodiensis</name>
    <dbReference type="NCBI Taxonomy" id="3026192"/>
    <lineage>
        <taxon>Bacteria</taxon>
        <taxon>Bacillati</taxon>
        <taxon>Actinomycetota</taxon>
        <taxon>Actinomycetes</taxon>
        <taxon>Kitasatosporales</taxon>
        <taxon>Streptomycetaceae</taxon>
        <taxon>Streptomyces</taxon>
    </lineage>
</organism>
<evidence type="ECO:0000313" key="2">
    <source>
        <dbReference type="EMBL" id="WNF01154.1"/>
    </source>
</evidence>
<gene>
    <name evidence="2" type="ORF">PS467_40335</name>
</gene>
<dbReference type="RefSeq" id="WP_311039479.1">
    <property type="nucleotide sequence ID" value="NZ_CP117522.1"/>
</dbReference>
<proteinExistence type="predicted"/>
<feature type="region of interest" description="Disordered" evidence="1">
    <location>
        <begin position="41"/>
        <end position="80"/>
    </location>
</feature>
<dbReference type="EMBL" id="CP117522">
    <property type="protein sequence ID" value="WNF01154.1"/>
    <property type="molecule type" value="Genomic_DNA"/>
</dbReference>
<protein>
    <submittedName>
        <fullName evidence="2">Uncharacterized protein</fullName>
    </submittedName>
</protein>
<sequence>MAGKSISEALAGLTAEDINVDEEGRVEINNPEISKTLAEAVSEAPGKGGQTPSNASACQPNGSKCSPNASQCNPPKPIKA</sequence>
<dbReference type="Proteomes" id="UP001305606">
    <property type="component" value="Chromosome"/>
</dbReference>